<evidence type="ECO:0000313" key="4">
    <source>
        <dbReference type="EMBL" id="RWR48283.1"/>
    </source>
</evidence>
<dbReference type="NCBIfam" id="TIGR03454">
    <property type="entry name" value="partition_RepB"/>
    <property type="match status" value="1"/>
</dbReference>
<protein>
    <submittedName>
        <fullName evidence="4">Plasmid partitioning protein RepB</fullName>
    </submittedName>
</protein>
<dbReference type="GO" id="GO:0003677">
    <property type="term" value="F:DNA binding"/>
    <property type="evidence" value="ECO:0007669"/>
    <property type="project" value="InterPro"/>
</dbReference>
<dbReference type="Gene3D" id="3.90.1530.30">
    <property type="match status" value="1"/>
</dbReference>
<dbReference type="EMBL" id="SAVB01000011">
    <property type="protein sequence ID" value="RWR48283.1"/>
    <property type="molecule type" value="Genomic_DNA"/>
</dbReference>
<dbReference type="RefSeq" id="WP_128149103.1">
    <property type="nucleotide sequence ID" value="NZ_SAVB01000011.1"/>
</dbReference>
<dbReference type="Pfam" id="PF07506">
    <property type="entry name" value="RepB"/>
    <property type="match status" value="1"/>
</dbReference>
<comment type="caution">
    <text evidence="4">The sequence shown here is derived from an EMBL/GenBank/DDBJ whole genome shotgun (WGS) entry which is preliminary data.</text>
</comment>
<accession>A0A443LGM0</accession>
<proteinExistence type="inferred from homology"/>
<dbReference type="SMART" id="SM00470">
    <property type="entry name" value="ParB"/>
    <property type="match status" value="1"/>
</dbReference>
<dbReference type="PANTHER" id="PTHR33375">
    <property type="entry name" value="CHROMOSOME-PARTITIONING PROTEIN PARB-RELATED"/>
    <property type="match status" value="1"/>
</dbReference>
<name>A0A443LGM0_9RHOB</name>
<comment type="similarity">
    <text evidence="1">Belongs to the ParB family.</text>
</comment>
<dbReference type="AlphaFoldDB" id="A0A443LGM0"/>
<dbReference type="InterPro" id="IPR017819">
    <property type="entry name" value="Plasmid_partition_RepB"/>
</dbReference>
<evidence type="ECO:0000256" key="2">
    <source>
        <dbReference type="SAM" id="MobiDB-lite"/>
    </source>
</evidence>
<dbReference type="PANTHER" id="PTHR33375:SF1">
    <property type="entry name" value="CHROMOSOME-PARTITIONING PROTEIN PARB-RELATED"/>
    <property type="match status" value="1"/>
</dbReference>
<dbReference type="CDD" id="cd16405">
    <property type="entry name" value="RepB_like_N"/>
    <property type="match status" value="1"/>
</dbReference>
<gene>
    <name evidence="4" type="primary">repB</name>
    <name evidence="4" type="ORF">EOW65_10190</name>
</gene>
<dbReference type="GO" id="GO:0005694">
    <property type="term" value="C:chromosome"/>
    <property type="evidence" value="ECO:0007669"/>
    <property type="project" value="TreeGrafter"/>
</dbReference>
<reference evidence="4 5" key="1">
    <citation type="submission" date="2019-01" db="EMBL/GenBank/DDBJ databases">
        <title>Sinorhodobacter populi sp. nov. isolated from the symptomatic bark tissue of Populus euramericana canker.</title>
        <authorList>
            <person name="Xu G."/>
        </authorList>
    </citation>
    <scope>NUCLEOTIDE SEQUENCE [LARGE SCALE GENOMIC DNA]</scope>
    <source>
        <strain evidence="4 5">CCTCC AB2012026</strain>
    </source>
</reference>
<keyword evidence="5" id="KW-1185">Reference proteome</keyword>
<dbReference type="Gene3D" id="1.10.10.2830">
    <property type="match status" value="1"/>
</dbReference>
<evidence type="ECO:0000259" key="3">
    <source>
        <dbReference type="SMART" id="SM00470"/>
    </source>
</evidence>
<sequence>MSRKNLLSGLMGPTDPQAPSPAPAPGPSVSGLDPDRPRFARGAIGAISRSVADLQARALVEIDPALIDAGGVQDRLESDDAEDAALRASIAEYGQQVPVLVRPHPSAEGRYQIVYGRRRVLALRDLGRPVKALVRALDDRDLLIAQGQENTARRDLSFIEKASFARQMLAAGYDRKIIGDTLSMDKTLISRLLSVAERVAPEVVEAIGAAPSVGRDRWLALADAIEAGDHAASDVVAMVNLSGGATSDARFEAALAYAKGPKPARNRPAPQRIDSVNGMPLAEAERRGGRLTLRFEKRLDRGFEDWLLTELPALHRKWSEGA</sequence>
<feature type="domain" description="ParB-like N-terminal" evidence="3">
    <location>
        <begin position="60"/>
        <end position="151"/>
    </location>
</feature>
<dbReference type="InterPro" id="IPR036086">
    <property type="entry name" value="ParB/Sulfiredoxin_sf"/>
</dbReference>
<dbReference type="InterPro" id="IPR037972">
    <property type="entry name" value="RepB_N"/>
</dbReference>
<dbReference type="InterPro" id="IPR003115">
    <property type="entry name" value="ParB_N"/>
</dbReference>
<dbReference type="InterPro" id="IPR011111">
    <property type="entry name" value="Plasmid_RepB"/>
</dbReference>
<organism evidence="4 5">
    <name type="scientific">Paenirhodobacter ferrireducens</name>
    <dbReference type="NCBI Taxonomy" id="1215032"/>
    <lineage>
        <taxon>Bacteria</taxon>
        <taxon>Pseudomonadati</taxon>
        <taxon>Pseudomonadota</taxon>
        <taxon>Alphaproteobacteria</taxon>
        <taxon>Rhodobacterales</taxon>
        <taxon>Rhodobacter group</taxon>
        <taxon>Paenirhodobacter</taxon>
    </lineage>
</organism>
<dbReference type="SUPFAM" id="SSF109709">
    <property type="entry name" value="KorB DNA-binding domain-like"/>
    <property type="match status" value="1"/>
</dbReference>
<evidence type="ECO:0000313" key="5">
    <source>
        <dbReference type="Proteomes" id="UP000286594"/>
    </source>
</evidence>
<evidence type="ECO:0000256" key="1">
    <source>
        <dbReference type="ARBA" id="ARBA00006295"/>
    </source>
</evidence>
<dbReference type="SUPFAM" id="SSF110849">
    <property type="entry name" value="ParB/Sulfiredoxin"/>
    <property type="match status" value="1"/>
</dbReference>
<dbReference type="InterPro" id="IPR004437">
    <property type="entry name" value="ParB/RepB/Spo0J"/>
</dbReference>
<dbReference type="InterPro" id="IPR050336">
    <property type="entry name" value="Chromosome_partition/occlusion"/>
</dbReference>
<dbReference type="OrthoDB" id="7908920at2"/>
<feature type="region of interest" description="Disordered" evidence="2">
    <location>
        <begin position="1"/>
        <end position="37"/>
    </location>
</feature>
<dbReference type="GO" id="GO:0007059">
    <property type="term" value="P:chromosome segregation"/>
    <property type="evidence" value="ECO:0007669"/>
    <property type="project" value="TreeGrafter"/>
</dbReference>
<feature type="compositionally biased region" description="Pro residues" evidence="2">
    <location>
        <begin position="16"/>
        <end position="26"/>
    </location>
</feature>
<dbReference type="Proteomes" id="UP000286594">
    <property type="component" value="Unassembled WGS sequence"/>
</dbReference>
<dbReference type="Pfam" id="PF02195">
    <property type="entry name" value="ParB_N"/>
    <property type="match status" value="1"/>
</dbReference>
<dbReference type="NCBIfam" id="TIGR00180">
    <property type="entry name" value="parB_part"/>
    <property type="match status" value="1"/>
</dbReference>